<protein>
    <recommendedName>
        <fullName evidence="4">Eukaryotic translation initiation factor 4B3-like</fullName>
    </recommendedName>
</protein>
<evidence type="ECO:0008006" key="4">
    <source>
        <dbReference type="Google" id="ProtNLM"/>
    </source>
</evidence>
<proteinExistence type="predicted"/>
<dbReference type="PANTHER" id="PTHR32091">
    <property type="entry name" value="EUKARYOTIC TRANSLATION INITIATION FACTOR 4B"/>
    <property type="match status" value="1"/>
</dbReference>
<gene>
    <name evidence="2" type="ORF">OPV22_027495</name>
</gene>
<comment type="caution">
    <text evidence="2">The sequence shown here is derived from an EMBL/GenBank/DDBJ whole genome shotgun (WGS) entry which is preliminary data.</text>
</comment>
<name>A0AAV8Q5J1_ENSVE</name>
<feature type="compositionally biased region" description="Basic and acidic residues" evidence="1">
    <location>
        <begin position="376"/>
        <end position="403"/>
    </location>
</feature>
<feature type="compositionally biased region" description="Basic and acidic residues" evidence="1">
    <location>
        <begin position="21"/>
        <end position="30"/>
    </location>
</feature>
<feature type="compositionally biased region" description="Basic and acidic residues" evidence="1">
    <location>
        <begin position="106"/>
        <end position="118"/>
    </location>
</feature>
<organism evidence="2 3">
    <name type="scientific">Ensete ventricosum</name>
    <name type="common">Abyssinian banana</name>
    <name type="synonym">Musa ensete</name>
    <dbReference type="NCBI Taxonomy" id="4639"/>
    <lineage>
        <taxon>Eukaryota</taxon>
        <taxon>Viridiplantae</taxon>
        <taxon>Streptophyta</taxon>
        <taxon>Embryophyta</taxon>
        <taxon>Tracheophyta</taxon>
        <taxon>Spermatophyta</taxon>
        <taxon>Magnoliopsida</taxon>
        <taxon>Liliopsida</taxon>
        <taxon>Zingiberales</taxon>
        <taxon>Musaceae</taxon>
        <taxon>Ensete</taxon>
    </lineage>
</organism>
<feature type="compositionally biased region" description="Basic and acidic residues" evidence="1">
    <location>
        <begin position="328"/>
        <end position="358"/>
    </location>
</feature>
<feature type="compositionally biased region" description="Polar residues" evidence="1">
    <location>
        <begin position="359"/>
        <end position="375"/>
    </location>
</feature>
<feature type="region of interest" description="Disordered" evidence="1">
    <location>
        <begin position="19"/>
        <end position="409"/>
    </location>
</feature>
<sequence length="500" mass="53788">MAASVSAWAKPGAWALDAEEHEAVMAKNEDSSSEAPTEQEHDFPSLTAAASSKIPKKKKKAQTLSLAEFTTGKPVFHGAAGRLSSSSSFSSKGLTPDELLNLPTGPRERSAEELERSSSRGFGYAYGARGRASGEDPNPARWGSSRVSDEPRRGGFGGSGDGSSRDLEPSRADDDDDWGAGKKPLVPERRERGGGGGFFDSQSRADESDSWISSKSTAAPPIGRRIGAGGGGFDVPRARMGGFEMFNKEGSNGGGADSEQWGKKKDLPDSDSWKRDEERSSGGGRRRLVLQARSLPLSNGDDGGQVQDQEKESTEKKSKGSNPFGAARPREEVLAEKGQDWKKIDEKLEAMKIRDIPTERSSFGKNGSGVANGTRRSPESRADRAWRKPEAAEASPQREDKTTGDASSKRVGVVAVALRRCHPHPRPRGSLDATLIGQLHEMVMVSEDVAEPVAGVRRKRSLKRGIPSSPWWFFLSTSDDEEQGSFQEARLLVLTAGIHG</sequence>
<accession>A0AAV8Q5J1</accession>
<dbReference type="InterPro" id="IPR010433">
    <property type="entry name" value="EIF-4B_pln"/>
</dbReference>
<feature type="compositionally biased region" description="Basic and acidic residues" evidence="1">
    <location>
        <begin position="308"/>
        <end position="318"/>
    </location>
</feature>
<feature type="compositionally biased region" description="Low complexity" evidence="1">
    <location>
        <begin position="119"/>
        <end position="131"/>
    </location>
</feature>
<feature type="compositionally biased region" description="Basic and acidic residues" evidence="1">
    <location>
        <begin position="260"/>
        <end position="280"/>
    </location>
</feature>
<dbReference type="GO" id="GO:0003729">
    <property type="term" value="F:mRNA binding"/>
    <property type="evidence" value="ECO:0007669"/>
    <property type="project" value="TreeGrafter"/>
</dbReference>
<reference evidence="2 3" key="1">
    <citation type="submission" date="2022-12" db="EMBL/GenBank/DDBJ databases">
        <title>Chromosome-scale assembly of the Ensete ventricosum genome.</title>
        <authorList>
            <person name="Dussert Y."/>
            <person name="Stocks J."/>
            <person name="Wendawek A."/>
            <person name="Woldeyes F."/>
            <person name="Nichols R.A."/>
            <person name="Borrell J.S."/>
        </authorList>
    </citation>
    <scope>NUCLEOTIDE SEQUENCE [LARGE SCALE GENOMIC DNA]</scope>
    <source>
        <strain evidence="3">cv. Maze</strain>
        <tissue evidence="2">Seeds</tissue>
    </source>
</reference>
<evidence type="ECO:0000313" key="3">
    <source>
        <dbReference type="Proteomes" id="UP001222027"/>
    </source>
</evidence>
<evidence type="ECO:0000313" key="2">
    <source>
        <dbReference type="EMBL" id="KAJ8464943.1"/>
    </source>
</evidence>
<dbReference type="AlphaFoldDB" id="A0AAV8Q5J1"/>
<dbReference type="Proteomes" id="UP001222027">
    <property type="component" value="Unassembled WGS sequence"/>
</dbReference>
<feature type="compositionally biased region" description="Basic and acidic residues" evidence="1">
    <location>
        <begin position="163"/>
        <end position="172"/>
    </location>
</feature>
<evidence type="ECO:0000256" key="1">
    <source>
        <dbReference type="SAM" id="MobiDB-lite"/>
    </source>
</evidence>
<keyword evidence="3" id="KW-1185">Reference proteome</keyword>
<dbReference type="GO" id="GO:0003743">
    <property type="term" value="F:translation initiation factor activity"/>
    <property type="evidence" value="ECO:0007669"/>
    <property type="project" value="InterPro"/>
</dbReference>
<dbReference type="Pfam" id="PF06273">
    <property type="entry name" value="eIF-4B"/>
    <property type="match status" value="2"/>
</dbReference>
<dbReference type="EMBL" id="JAQQAF010000008">
    <property type="protein sequence ID" value="KAJ8464943.1"/>
    <property type="molecule type" value="Genomic_DNA"/>
</dbReference>
<dbReference type="PANTHER" id="PTHR32091:SF17">
    <property type="entry name" value="EUKARYOTIC TRANSLATION INITIATION FACTOR 4B3"/>
    <property type="match status" value="1"/>
</dbReference>